<name>A0A840PQA5_URETH</name>
<dbReference type="Proteomes" id="UP000557217">
    <property type="component" value="Unassembled WGS sequence"/>
</dbReference>
<dbReference type="RefSeq" id="WP_168412043.1">
    <property type="nucleotide sequence ID" value="NZ_JAAXPW010000006.1"/>
</dbReference>
<comment type="caution">
    <text evidence="1">The sequence shown here is derived from an EMBL/GenBank/DDBJ whole genome shotgun (WGS) entry which is preliminary data.</text>
</comment>
<keyword evidence="2" id="KW-1185">Reference proteome</keyword>
<sequence length="48" mass="5494">MISKFKRAFYIEQLRLLGIREVEGKPVQELSDRELKYALATARVKAGA</sequence>
<proteinExistence type="predicted"/>
<evidence type="ECO:0008006" key="3">
    <source>
        <dbReference type="Google" id="ProtNLM"/>
    </source>
</evidence>
<reference evidence="1 2" key="1">
    <citation type="submission" date="2020-08" db="EMBL/GenBank/DDBJ databases">
        <title>Genomic Encyclopedia of Type Strains, Phase IV (KMG-IV): sequencing the most valuable type-strain genomes for metagenomic binning, comparative biology and taxonomic classification.</title>
        <authorList>
            <person name="Goeker M."/>
        </authorList>
    </citation>
    <scope>NUCLEOTIDE SEQUENCE [LARGE SCALE GENOMIC DNA]</scope>
    <source>
        <strain evidence="1 2">DSM 10633</strain>
    </source>
</reference>
<evidence type="ECO:0000313" key="1">
    <source>
        <dbReference type="EMBL" id="MBB5148203.1"/>
    </source>
</evidence>
<accession>A0A840PQA5</accession>
<protein>
    <recommendedName>
        <fullName evidence="3">Fur-regulated basic protein FbpA</fullName>
    </recommendedName>
</protein>
<organism evidence="1 2">
    <name type="scientific">Ureibacillus thermosphaericus</name>
    <dbReference type="NCBI Taxonomy" id="51173"/>
    <lineage>
        <taxon>Bacteria</taxon>
        <taxon>Bacillati</taxon>
        <taxon>Bacillota</taxon>
        <taxon>Bacilli</taxon>
        <taxon>Bacillales</taxon>
        <taxon>Caryophanaceae</taxon>
        <taxon>Ureibacillus</taxon>
    </lineage>
</organism>
<dbReference type="AlphaFoldDB" id="A0A840PQA5"/>
<dbReference type="EMBL" id="JACHGZ010000004">
    <property type="protein sequence ID" value="MBB5148203.1"/>
    <property type="molecule type" value="Genomic_DNA"/>
</dbReference>
<evidence type="ECO:0000313" key="2">
    <source>
        <dbReference type="Proteomes" id="UP000557217"/>
    </source>
</evidence>
<gene>
    <name evidence="1" type="ORF">HNR36_000588</name>
</gene>